<keyword evidence="12" id="KW-0137">Centromere</keyword>
<evidence type="ECO:0000256" key="11">
    <source>
        <dbReference type="ARBA" id="ARBA00023306"/>
    </source>
</evidence>
<dbReference type="EMBL" id="JBJKBG010000001">
    <property type="protein sequence ID" value="KAL3755482.1"/>
    <property type="molecule type" value="Genomic_DNA"/>
</dbReference>
<keyword evidence="9" id="KW-0995">Kinetochore</keyword>
<dbReference type="PANTHER" id="PTHR48118">
    <property type="entry name" value="SPINDLE AND KINETOCHORE-ASSOCIATED PROTEIN 3"/>
    <property type="match status" value="1"/>
</dbReference>
<evidence type="ECO:0000256" key="5">
    <source>
        <dbReference type="ARBA" id="ARBA00022490"/>
    </source>
</evidence>
<keyword evidence="14" id="KW-1185">Reference proteome</keyword>
<keyword evidence="8" id="KW-0498">Mitosis</keyword>
<keyword evidence="6" id="KW-0132">Cell division</keyword>
<dbReference type="GO" id="GO:0000776">
    <property type="term" value="C:kinetochore"/>
    <property type="evidence" value="ECO:0007669"/>
    <property type="project" value="UniProtKB-KW"/>
</dbReference>
<keyword evidence="4" id="KW-0158">Chromosome</keyword>
<evidence type="ECO:0000256" key="4">
    <source>
        <dbReference type="ARBA" id="ARBA00022454"/>
    </source>
</evidence>
<dbReference type="GO" id="GO:0051301">
    <property type="term" value="P:cell division"/>
    <property type="evidence" value="ECO:0007669"/>
    <property type="project" value="UniProtKB-KW"/>
</dbReference>
<evidence type="ECO:0000313" key="14">
    <source>
        <dbReference type="Proteomes" id="UP001634007"/>
    </source>
</evidence>
<dbReference type="GO" id="GO:0005874">
    <property type="term" value="C:microtubule"/>
    <property type="evidence" value="ECO:0007669"/>
    <property type="project" value="UniProtKB-KW"/>
</dbReference>
<evidence type="ECO:0000256" key="9">
    <source>
        <dbReference type="ARBA" id="ARBA00022838"/>
    </source>
</evidence>
<evidence type="ECO:0000256" key="10">
    <source>
        <dbReference type="ARBA" id="ARBA00023212"/>
    </source>
</evidence>
<dbReference type="GO" id="GO:0005819">
    <property type="term" value="C:spindle"/>
    <property type="evidence" value="ECO:0007669"/>
    <property type="project" value="UniProtKB-SubCell"/>
</dbReference>
<evidence type="ECO:0000256" key="3">
    <source>
        <dbReference type="ARBA" id="ARBA00007716"/>
    </source>
</evidence>
<evidence type="ECO:0000256" key="1">
    <source>
        <dbReference type="ARBA" id="ARBA00004186"/>
    </source>
</evidence>
<comment type="similarity">
    <text evidence="3">Belongs to the SKA3 family.</text>
</comment>
<dbReference type="InterPro" id="IPR033341">
    <property type="entry name" value="SKA3"/>
</dbReference>
<evidence type="ECO:0000256" key="12">
    <source>
        <dbReference type="ARBA" id="ARBA00023328"/>
    </source>
</evidence>
<organism evidence="13 14">
    <name type="scientific">Eucalyptus globulus</name>
    <name type="common">Tasmanian blue gum</name>
    <dbReference type="NCBI Taxonomy" id="34317"/>
    <lineage>
        <taxon>Eukaryota</taxon>
        <taxon>Viridiplantae</taxon>
        <taxon>Streptophyta</taxon>
        <taxon>Embryophyta</taxon>
        <taxon>Tracheophyta</taxon>
        <taxon>Spermatophyta</taxon>
        <taxon>Magnoliopsida</taxon>
        <taxon>eudicotyledons</taxon>
        <taxon>Gunneridae</taxon>
        <taxon>Pentapetalae</taxon>
        <taxon>rosids</taxon>
        <taxon>malvids</taxon>
        <taxon>Myrtales</taxon>
        <taxon>Myrtaceae</taxon>
        <taxon>Myrtoideae</taxon>
        <taxon>Eucalypteae</taxon>
        <taxon>Eucalyptus</taxon>
    </lineage>
</organism>
<evidence type="ECO:0000256" key="7">
    <source>
        <dbReference type="ARBA" id="ARBA00022701"/>
    </source>
</evidence>
<sequence>MEETIAALGKSLGQFCNHLQSSVDALHQSLDRRPIPLDSASSTFIQCLNRRVSTASGDLHLLDCMTFGTVSNEKVQVNYLQTLISWFCFVDVDDVEEDTVDDLLSSLKLDPNSPLSNDGFEQPSSCSGRLTAAASMTKSFEEDSLFDDSISLKRLGISDVALATLASEGEGTLRMCFSNLFLLARLSLSLFLLGRSMFANGKTLEPNPCSRQPQKNQEDKMHDLEGPYQPAMLNLGASEVKGPKSVVKASKDEYESLPSYMKSLASWEDLLIAIENINSYLSKKENCSENKSFFQDEISSLALGPKARSYLLLLTRMKHLVVETVDGLISYRVL</sequence>
<evidence type="ECO:0000313" key="13">
    <source>
        <dbReference type="EMBL" id="KAL3755482.1"/>
    </source>
</evidence>
<name>A0ABD3LZX4_EUCGL</name>
<comment type="subcellular location">
    <subcellularLocation>
        <location evidence="2">Chromosome</location>
        <location evidence="2">Centromere</location>
        <location evidence="2">Kinetochore</location>
    </subcellularLocation>
    <subcellularLocation>
        <location evidence="1">Cytoplasm</location>
        <location evidence="1">Cytoskeleton</location>
        <location evidence="1">Spindle</location>
    </subcellularLocation>
</comment>
<gene>
    <name evidence="13" type="ORF">ACJRO7_002522</name>
</gene>
<evidence type="ECO:0000256" key="2">
    <source>
        <dbReference type="ARBA" id="ARBA00004629"/>
    </source>
</evidence>
<dbReference type="PANTHER" id="PTHR48118:SF1">
    <property type="entry name" value="SPINDLE AND KINETOCHORE-ASSOCIATED PROTEIN 3"/>
    <property type="match status" value="1"/>
</dbReference>
<protein>
    <recommendedName>
        <fullName evidence="15">Spindle and kinetochore-associated protein 3</fullName>
    </recommendedName>
</protein>
<comment type="caution">
    <text evidence="13">The sequence shown here is derived from an EMBL/GenBank/DDBJ whole genome shotgun (WGS) entry which is preliminary data.</text>
</comment>
<proteinExistence type="inferred from homology"/>
<keyword evidence="11" id="KW-0131">Cell cycle</keyword>
<evidence type="ECO:0008006" key="15">
    <source>
        <dbReference type="Google" id="ProtNLM"/>
    </source>
</evidence>
<keyword evidence="10" id="KW-0206">Cytoskeleton</keyword>
<accession>A0ABD3LZX4</accession>
<keyword evidence="7" id="KW-0493">Microtubule</keyword>
<reference evidence="13 14" key="1">
    <citation type="submission" date="2024-11" db="EMBL/GenBank/DDBJ databases">
        <title>Chromosome-level genome assembly of Eucalyptus globulus Labill. provides insights into its genome evolution.</title>
        <authorList>
            <person name="Li X."/>
        </authorList>
    </citation>
    <scope>NUCLEOTIDE SEQUENCE [LARGE SCALE GENOMIC DNA]</scope>
    <source>
        <strain evidence="13">CL2024</strain>
        <tissue evidence="13">Fresh tender leaves</tissue>
    </source>
</reference>
<evidence type="ECO:0000256" key="6">
    <source>
        <dbReference type="ARBA" id="ARBA00022618"/>
    </source>
</evidence>
<evidence type="ECO:0000256" key="8">
    <source>
        <dbReference type="ARBA" id="ARBA00022776"/>
    </source>
</evidence>
<keyword evidence="5" id="KW-0963">Cytoplasm</keyword>
<dbReference type="AlphaFoldDB" id="A0ABD3LZX4"/>
<dbReference type="Proteomes" id="UP001634007">
    <property type="component" value="Unassembled WGS sequence"/>
</dbReference>